<keyword evidence="2" id="KW-1185">Reference proteome</keyword>
<evidence type="ECO:0000313" key="3">
    <source>
        <dbReference type="RefSeq" id="XP_010926073.1"/>
    </source>
</evidence>
<feature type="region of interest" description="Disordered" evidence="1">
    <location>
        <begin position="63"/>
        <end position="90"/>
    </location>
</feature>
<proteinExistence type="predicted"/>
<dbReference type="AlphaFoldDB" id="A0A6I9RGA2"/>
<accession>A0A6I9RGA2</accession>
<sequence>MAILRPFLVVVALQASFRPSAVEIRMIEFNRFDEFGFTHNGILELNISGISLSDYFRNLKLSEGGRSSGARGGGEHGEGGGRRQSRRDWRWGGHQVLEQVPMWMETYNHCQQ</sequence>
<dbReference type="InParanoid" id="A0A6I9RGA2"/>
<dbReference type="RefSeq" id="XP_010926073.1">
    <property type="nucleotide sequence ID" value="XM_010927771.3"/>
</dbReference>
<evidence type="ECO:0000256" key="1">
    <source>
        <dbReference type="SAM" id="MobiDB-lite"/>
    </source>
</evidence>
<reference evidence="3" key="1">
    <citation type="submission" date="2025-08" db="UniProtKB">
        <authorList>
            <consortium name="RefSeq"/>
        </authorList>
    </citation>
    <scope>IDENTIFICATION</scope>
</reference>
<gene>
    <name evidence="3" type="primary">LOC105048465</name>
</gene>
<protein>
    <submittedName>
        <fullName evidence="3">Uncharacterized protein LOC105048465</fullName>
    </submittedName>
</protein>
<evidence type="ECO:0000313" key="2">
    <source>
        <dbReference type="Proteomes" id="UP000504607"/>
    </source>
</evidence>
<name>A0A6I9RGA2_ELAGV</name>
<feature type="compositionally biased region" description="Basic and acidic residues" evidence="1">
    <location>
        <begin position="73"/>
        <end position="90"/>
    </location>
</feature>
<dbReference type="Proteomes" id="UP000504607">
    <property type="component" value="Chromosome 7"/>
</dbReference>
<organism evidence="2 3">
    <name type="scientific">Elaeis guineensis var. tenera</name>
    <name type="common">Oil palm</name>
    <dbReference type="NCBI Taxonomy" id="51953"/>
    <lineage>
        <taxon>Eukaryota</taxon>
        <taxon>Viridiplantae</taxon>
        <taxon>Streptophyta</taxon>
        <taxon>Embryophyta</taxon>
        <taxon>Tracheophyta</taxon>
        <taxon>Spermatophyta</taxon>
        <taxon>Magnoliopsida</taxon>
        <taxon>Liliopsida</taxon>
        <taxon>Arecaceae</taxon>
        <taxon>Arecoideae</taxon>
        <taxon>Cocoseae</taxon>
        <taxon>Elaeidinae</taxon>
        <taxon>Elaeis</taxon>
    </lineage>
</organism>